<name>A0A2A9NM29_9AGAR</name>
<organism evidence="3 4">
    <name type="scientific">Amanita thiersii Skay4041</name>
    <dbReference type="NCBI Taxonomy" id="703135"/>
    <lineage>
        <taxon>Eukaryota</taxon>
        <taxon>Fungi</taxon>
        <taxon>Dikarya</taxon>
        <taxon>Basidiomycota</taxon>
        <taxon>Agaricomycotina</taxon>
        <taxon>Agaricomycetes</taxon>
        <taxon>Agaricomycetidae</taxon>
        <taxon>Agaricales</taxon>
        <taxon>Pluteineae</taxon>
        <taxon>Amanitaceae</taxon>
        <taxon>Amanita</taxon>
    </lineage>
</organism>
<feature type="transmembrane region" description="Helical" evidence="1">
    <location>
        <begin position="84"/>
        <end position="110"/>
    </location>
</feature>
<evidence type="ECO:0000313" key="3">
    <source>
        <dbReference type="EMBL" id="PFH49371.1"/>
    </source>
</evidence>
<gene>
    <name evidence="3" type="ORF">AMATHDRAFT_41599</name>
</gene>
<dbReference type="Pfam" id="PF20151">
    <property type="entry name" value="DUF6533"/>
    <property type="match status" value="1"/>
</dbReference>
<keyword evidence="1" id="KW-1133">Transmembrane helix</keyword>
<protein>
    <recommendedName>
        <fullName evidence="2">DUF6533 domain-containing protein</fullName>
    </recommendedName>
</protein>
<keyword evidence="4" id="KW-1185">Reference proteome</keyword>
<reference evidence="3 4" key="1">
    <citation type="submission" date="2014-02" db="EMBL/GenBank/DDBJ databases">
        <title>Transposable element dynamics among asymbiotic and ectomycorrhizal Amanita fungi.</title>
        <authorList>
            <consortium name="DOE Joint Genome Institute"/>
            <person name="Hess J."/>
            <person name="Skrede I."/>
            <person name="Wolfe B."/>
            <person name="LaButti K."/>
            <person name="Ohm R.A."/>
            <person name="Grigoriev I.V."/>
            <person name="Pringle A."/>
        </authorList>
    </citation>
    <scope>NUCLEOTIDE SEQUENCE [LARGE SCALE GENOMIC DNA]</scope>
    <source>
        <strain evidence="3 4">SKay4041</strain>
    </source>
</reference>
<dbReference type="InterPro" id="IPR045340">
    <property type="entry name" value="DUF6533"/>
</dbReference>
<sequence>MDSAGLALIARQVILQRCVSAASFALSLYDVLLSINDEIQLIWKNNAERRSMKFVYVSCRYVPCIMLAYFLSVAINNNNKASCVAYMVIEGVCGASMIVTWQLICGVRIWEAWNYQKSALHSLTIGFVACISTTMTMLVFIVRWSIENLVVVPLAASGTCIVRKKNQYLAALYIIMLVFDVYLLTMIIMNSVAKPYRKNNDVVVNLHRDGARFLALLIALKLTAAVLSYSSDFLYEYILSPLTISVSSVTLSRLQLKVRTISRTESQMVPLLTIERSTSS</sequence>
<feature type="transmembrane region" description="Helical" evidence="1">
    <location>
        <begin position="166"/>
        <end position="189"/>
    </location>
</feature>
<feature type="transmembrane region" description="Helical" evidence="1">
    <location>
        <begin position="210"/>
        <end position="231"/>
    </location>
</feature>
<accession>A0A2A9NM29</accession>
<proteinExistence type="predicted"/>
<dbReference type="AlphaFoldDB" id="A0A2A9NM29"/>
<feature type="transmembrane region" description="Helical" evidence="1">
    <location>
        <begin position="14"/>
        <end position="33"/>
    </location>
</feature>
<evidence type="ECO:0000313" key="4">
    <source>
        <dbReference type="Proteomes" id="UP000242287"/>
    </source>
</evidence>
<feature type="transmembrane region" description="Helical" evidence="1">
    <location>
        <begin position="54"/>
        <end position="72"/>
    </location>
</feature>
<dbReference type="OrthoDB" id="3251775at2759"/>
<evidence type="ECO:0000259" key="2">
    <source>
        <dbReference type="Pfam" id="PF20151"/>
    </source>
</evidence>
<dbReference type="EMBL" id="KZ302031">
    <property type="protein sequence ID" value="PFH49371.1"/>
    <property type="molecule type" value="Genomic_DNA"/>
</dbReference>
<keyword evidence="1" id="KW-0812">Transmembrane</keyword>
<feature type="domain" description="DUF6533" evidence="2">
    <location>
        <begin position="18"/>
        <end position="64"/>
    </location>
</feature>
<dbReference type="Proteomes" id="UP000242287">
    <property type="component" value="Unassembled WGS sequence"/>
</dbReference>
<evidence type="ECO:0000256" key="1">
    <source>
        <dbReference type="SAM" id="Phobius"/>
    </source>
</evidence>
<keyword evidence="1" id="KW-0472">Membrane</keyword>
<feature type="transmembrane region" description="Helical" evidence="1">
    <location>
        <begin position="122"/>
        <end position="146"/>
    </location>
</feature>